<keyword evidence="1" id="KW-0812">Transmembrane</keyword>
<sequence>MIKLFKNIRQKLLKEGKTISYLKYALGEIILVVIGILIALQVNNWNENRNENIRAHKVLQNLSDELKEDSTYFANVYNSEKSIFLASAERLFDEHITEQLSKDNDTILARAFRFACFTPAIKSSRNAYTELMSSDLINQIHSEDLRRNLKQYYGQIDFLQQYSEQTYALSNTLIEALSNYYEIIPLNPNRHSNQFSNFSGAGEDLFTARYDLKAFRNDKSLNPKLYDMIDIHKDRLGGLENLKALSINIQKEIREELKHK</sequence>
<gene>
    <name evidence="2" type="ORF">V8G58_02235</name>
</gene>
<protein>
    <submittedName>
        <fullName evidence="2">DUF6090 family protein</fullName>
    </submittedName>
</protein>
<feature type="transmembrane region" description="Helical" evidence="1">
    <location>
        <begin position="21"/>
        <end position="40"/>
    </location>
</feature>
<dbReference type="RefSeq" id="WP_344739224.1">
    <property type="nucleotide sequence ID" value="NZ_BAABAY010000001.1"/>
</dbReference>
<keyword evidence="1" id="KW-1133">Transmembrane helix</keyword>
<dbReference type="Pfam" id="PF19578">
    <property type="entry name" value="DUF6090"/>
    <property type="match status" value="1"/>
</dbReference>
<evidence type="ECO:0000256" key="1">
    <source>
        <dbReference type="SAM" id="Phobius"/>
    </source>
</evidence>
<reference evidence="2 3" key="1">
    <citation type="submission" date="2024-02" db="EMBL/GenBank/DDBJ databases">
        <title>A Gaetbulibacter species isolated from tidal flats and genomic insights of their niches.</title>
        <authorList>
            <person name="Ye Y."/>
        </authorList>
    </citation>
    <scope>NUCLEOTIDE SEQUENCE [LARGE SCALE GENOMIC DNA]</scope>
    <source>
        <strain evidence="2 3">KYW382</strain>
    </source>
</reference>
<dbReference type="InterPro" id="IPR045749">
    <property type="entry name" value="DUF6090"/>
</dbReference>
<name>A0ABW7MV67_9FLAO</name>
<evidence type="ECO:0000313" key="2">
    <source>
        <dbReference type="EMBL" id="MFH6770737.1"/>
    </source>
</evidence>
<evidence type="ECO:0000313" key="3">
    <source>
        <dbReference type="Proteomes" id="UP001610100"/>
    </source>
</evidence>
<comment type="caution">
    <text evidence="2">The sequence shown here is derived from an EMBL/GenBank/DDBJ whole genome shotgun (WGS) entry which is preliminary data.</text>
</comment>
<keyword evidence="3" id="KW-1185">Reference proteome</keyword>
<keyword evidence="1" id="KW-0472">Membrane</keyword>
<organism evidence="2 3">
    <name type="scientific">Gaetbulibacter aestuarii</name>
    <dbReference type="NCBI Taxonomy" id="1502358"/>
    <lineage>
        <taxon>Bacteria</taxon>
        <taxon>Pseudomonadati</taxon>
        <taxon>Bacteroidota</taxon>
        <taxon>Flavobacteriia</taxon>
        <taxon>Flavobacteriales</taxon>
        <taxon>Flavobacteriaceae</taxon>
        <taxon>Gaetbulibacter</taxon>
    </lineage>
</organism>
<dbReference type="Proteomes" id="UP001610100">
    <property type="component" value="Unassembled WGS sequence"/>
</dbReference>
<accession>A0ABW7MV67</accession>
<proteinExistence type="predicted"/>
<dbReference type="EMBL" id="JBAWKB010000001">
    <property type="protein sequence ID" value="MFH6770737.1"/>
    <property type="molecule type" value="Genomic_DNA"/>
</dbReference>